<evidence type="ECO:0000313" key="3">
    <source>
        <dbReference type="Proteomes" id="UP001241603"/>
    </source>
</evidence>
<sequence>MAGQAIETINEVGDVASGLPAGYAAGNQSLAVSLARAEVDQQITTAHAYPRSVTRAVQNIMSLATIDDDSAEECIYALPRGGKPIKGPSVRLAEIIASQWGNCRVGARVVHVDRIEKYVEAEGVFHDLETNAATTARVRRRISDKHGKLLNDDMIVVTGNAACSIAKRNAILGAVPKAVWRKAYAAVEQVIAGDVKTLAERRDRAMKAFAAFGATPEQVFAALGIGGIDDLTLEHMTTLMGMHSALKSGEATAEEMFPKQPAPGEKPKNLAEGLDKLANAGKVDKKPTAHDADGVVIEDEQQSAAAASQAVPEKAEAGAKAPQRRASAAPAKTQPKESVTAAAAMDRGRADAQSGKERSEVPDDIMAAGREIVAAWFAGFDEIADAAVDEVVEAEDAAAEASFDFPGDR</sequence>
<evidence type="ECO:0000256" key="1">
    <source>
        <dbReference type="SAM" id="MobiDB-lite"/>
    </source>
</evidence>
<protein>
    <submittedName>
        <fullName evidence="2">Uncharacterized protein</fullName>
    </submittedName>
</protein>
<reference evidence="2 3" key="1">
    <citation type="submission" date="2023-07" db="EMBL/GenBank/DDBJ databases">
        <title>Genomic Encyclopedia of Type Strains, Phase IV (KMG-IV): sequencing the most valuable type-strain genomes for metagenomic binning, comparative biology and taxonomic classification.</title>
        <authorList>
            <person name="Goeker M."/>
        </authorList>
    </citation>
    <scope>NUCLEOTIDE SEQUENCE [LARGE SCALE GENOMIC DNA]</scope>
    <source>
        <strain evidence="2 3">B6-8</strain>
    </source>
</reference>
<proteinExistence type="predicted"/>
<comment type="caution">
    <text evidence="2">The sequence shown here is derived from an EMBL/GenBank/DDBJ whole genome shotgun (WGS) entry which is preliminary data.</text>
</comment>
<dbReference type="RefSeq" id="WP_266348928.1">
    <property type="nucleotide sequence ID" value="NZ_JAPKNG010000003.1"/>
</dbReference>
<gene>
    <name evidence="2" type="ORF">QO014_002398</name>
</gene>
<feature type="compositionally biased region" description="Basic and acidic residues" evidence="1">
    <location>
        <begin position="346"/>
        <end position="361"/>
    </location>
</feature>
<dbReference type="Proteomes" id="UP001241603">
    <property type="component" value="Unassembled WGS sequence"/>
</dbReference>
<evidence type="ECO:0000313" key="2">
    <source>
        <dbReference type="EMBL" id="MDQ0438006.1"/>
    </source>
</evidence>
<dbReference type="EMBL" id="JAUSVO010000003">
    <property type="protein sequence ID" value="MDQ0438006.1"/>
    <property type="molecule type" value="Genomic_DNA"/>
</dbReference>
<accession>A0ABU0H6R8</accession>
<name>A0ABU0H6R8_9HYPH</name>
<organism evidence="2 3">
    <name type="scientific">Kaistia dalseonensis</name>
    <dbReference type="NCBI Taxonomy" id="410840"/>
    <lineage>
        <taxon>Bacteria</taxon>
        <taxon>Pseudomonadati</taxon>
        <taxon>Pseudomonadota</taxon>
        <taxon>Alphaproteobacteria</taxon>
        <taxon>Hyphomicrobiales</taxon>
        <taxon>Kaistiaceae</taxon>
        <taxon>Kaistia</taxon>
    </lineage>
</organism>
<feature type="region of interest" description="Disordered" evidence="1">
    <location>
        <begin position="300"/>
        <end position="363"/>
    </location>
</feature>
<keyword evidence="3" id="KW-1185">Reference proteome</keyword>